<protein>
    <submittedName>
        <fullName evidence="7">Glycoside hydrolase family 3 C-terminal domain-containing protein</fullName>
    </submittedName>
</protein>
<evidence type="ECO:0000256" key="3">
    <source>
        <dbReference type="ARBA" id="ARBA00023277"/>
    </source>
</evidence>
<evidence type="ECO:0000256" key="1">
    <source>
        <dbReference type="ARBA" id="ARBA00005336"/>
    </source>
</evidence>
<evidence type="ECO:0000256" key="5">
    <source>
        <dbReference type="SAM" id="MobiDB-lite"/>
    </source>
</evidence>
<keyword evidence="3" id="KW-0119">Carbohydrate metabolism</keyword>
<dbReference type="EMBL" id="DVNE01000012">
    <property type="protein sequence ID" value="HIU61299.1"/>
    <property type="molecule type" value="Genomic_DNA"/>
</dbReference>
<dbReference type="PROSITE" id="PS00775">
    <property type="entry name" value="GLYCOSYL_HYDROL_F3"/>
    <property type="match status" value="1"/>
</dbReference>
<dbReference type="InterPro" id="IPR013783">
    <property type="entry name" value="Ig-like_fold"/>
</dbReference>
<evidence type="ECO:0000259" key="6">
    <source>
        <dbReference type="SMART" id="SM01217"/>
    </source>
</evidence>
<dbReference type="GO" id="GO:0005975">
    <property type="term" value="P:carbohydrate metabolic process"/>
    <property type="evidence" value="ECO:0007669"/>
    <property type="project" value="InterPro"/>
</dbReference>
<name>A0A9D1MJ87_9FIRM</name>
<keyword evidence="4" id="KW-0326">Glycosidase</keyword>
<keyword evidence="2 4" id="KW-0378">Hydrolase</keyword>
<dbReference type="GO" id="GO:0004553">
    <property type="term" value="F:hydrolase activity, hydrolyzing O-glycosyl compounds"/>
    <property type="evidence" value="ECO:0007669"/>
    <property type="project" value="InterPro"/>
</dbReference>
<evidence type="ECO:0000256" key="4">
    <source>
        <dbReference type="RuleBase" id="RU361161"/>
    </source>
</evidence>
<dbReference type="Pfam" id="PF01915">
    <property type="entry name" value="Glyco_hydro_3_C"/>
    <property type="match status" value="1"/>
</dbReference>
<dbReference type="Gene3D" id="2.60.40.10">
    <property type="entry name" value="Immunoglobulins"/>
    <property type="match status" value="1"/>
</dbReference>
<dbReference type="InterPro" id="IPR019800">
    <property type="entry name" value="Glyco_hydro_3_AS"/>
</dbReference>
<proteinExistence type="inferred from homology"/>
<dbReference type="SUPFAM" id="SSF52279">
    <property type="entry name" value="Beta-D-glucan exohydrolase, C-terminal domain"/>
    <property type="match status" value="1"/>
</dbReference>
<reference evidence="7" key="1">
    <citation type="submission" date="2020-10" db="EMBL/GenBank/DDBJ databases">
        <authorList>
            <person name="Gilroy R."/>
        </authorList>
    </citation>
    <scope>NUCLEOTIDE SEQUENCE</scope>
    <source>
        <strain evidence="7">CHK195-12923</strain>
    </source>
</reference>
<dbReference type="InterPro" id="IPR001764">
    <property type="entry name" value="Glyco_hydro_3_N"/>
</dbReference>
<feature type="region of interest" description="Disordered" evidence="5">
    <location>
        <begin position="38"/>
        <end position="59"/>
    </location>
</feature>
<evidence type="ECO:0000313" key="8">
    <source>
        <dbReference type="Proteomes" id="UP000824110"/>
    </source>
</evidence>
<dbReference type="Gene3D" id="3.40.50.1700">
    <property type="entry name" value="Glycoside hydrolase family 3 C-terminal domain"/>
    <property type="match status" value="1"/>
</dbReference>
<accession>A0A9D1MJ87</accession>
<dbReference type="PANTHER" id="PTHR42715:SF10">
    <property type="entry name" value="BETA-GLUCOSIDASE"/>
    <property type="match status" value="1"/>
</dbReference>
<dbReference type="InterPro" id="IPR050288">
    <property type="entry name" value="Cellulose_deg_GH3"/>
</dbReference>
<comment type="similarity">
    <text evidence="1 4">Belongs to the glycosyl hydrolase 3 family.</text>
</comment>
<comment type="caution">
    <text evidence="7">The sequence shown here is derived from an EMBL/GenBank/DDBJ whole genome shotgun (WGS) entry which is preliminary data.</text>
</comment>
<dbReference type="PANTHER" id="PTHR42715">
    <property type="entry name" value="BETA-GLUCOSIDASE"/>
    <property type="match status" value="1"/>
</dbReference>
<gene>
    <name evidence="7" type="ORF">IAB69_01440</name>
</gene>
<dbReference type="SUPFAM" id="SSF51445">
    <property type="entry name" value="(Trans)glycosidases"/>
    <property type="match status" value="1"/>
</dbReference>
<sequence length="817" mass="89851">MDIKDIIAKMTTEEKAALVSGTDFMFTNPVPRVGIPAMRTSDGPHGLRVQNGGGDNGVTGSAPATAFPTAATTACGWNEENSYKIGRAIARESKKYGVHIVLGPAVNIKRNPTAGRNFEYFSEEPCLAGRLAAAEVDGIQSEGVGVSVKHFALNNSENFRFMGNSVADMRAMREIYLKVFEIIVRESRPATVMCAYNKINGTYCSQNKWLLTDVLRQEWGFDGFVMTDWGAMHDRVASLKAGLDLEMPGDTAICRRWILDGIADGSLEMSALDAACANILRAAERYVKDYPDECDFDAHDVLAREVAEDCAVLMKNDGVLPLSEEDDFFVCGDLFVRMRYQGAGSSLINPARLITPQDAFEKMGIKYKFARGYAENNAETDEKLLGEAVELSSAYDKVVVFAGLTDYVESEGCDRENMRLPQNQLDLIERLLEAGKKVIVVLFGGSPAELPFADKVSAILNMYLPGQSGGAACADLLFGRANPSGRLAETWPLKYEDVPSTQSFGKGINEVYKDSIFVGYRYYATAGSEVRYPFGYGLSYTKFDYSDFDAQRQGDNIVVRCTVKNTGKMRGAEVVQVYAGMNSSAIFRPQRELKTFKKVYLGAGESAVVTLTVPISQLSFWNIRENRWQVEGCEYTFEVCKDAFTPIYAANIAVDGESAEGIYSSEVLSVYSGAHIEDVTDGLFEEMSGQKIPALPPVLPITTESRFTDFRQTFMGRILFSAVLGIAKRQLKRAQKLSEGSERDNKIKGALFLKRILESNSLNCMSMSAGSAMPYNFAQGLAELANGHIIRGIKCLCRPVKVPPLPKSENKKQAKAR</sequence>
<dbReference type="InterPro" id="IPR026891">
    <property type="entry name" value="Fn3-like"/>
</dbReference>
<reference evidence="7" key="2">
    <citation type="journal article" date="2021" name="PeerJ">
        <title>Extensive microbial diversity within the chicken gut microbiome revealed by metagenomics and culture.</title>
        <authorList>
            <person name="Gilroy R."/>
            <person name="Ravi A."/>
            <person name="Getino M."/>
            <person name="Pursley I."/>
            <person name="Horton D.L."/>
            <person name="Alikhan N.F."/>
            <person name="Baker D."/>
            <person name="Gharbi K."/>
            <person name="Hall N."/>
            <person name="Watson M."/>
            <person name="Adriaenssens E.M."/>
            <person name="Foster-Nyarko E."/>
            <person name="Jarju S."/>
            <person name="Secka A."/>
            <person name="Antonio M."/>
            <person name="Oren A."/>
            <person name="Chaudhuri R.R."/>
            <person name="La Ragione R."/>
            <person name="Hildebrand F."/>
            <person name="Pallen M.J."/>
        </authorList>
    </citation>
    <scope>NUCLEOTIDE SEQUENCE</scope>
    <source>
        <strain evidence="7">CHK195-12923</strain>
    </source>
</reference>
<evidence type="ECO:0000256" key="2">
    <source>
        <dbReference type="ARBA" id="ARBA00022801"/>
    </source>
</evidence>
<dbReference type="InterPro" id="IPR036881">
    <property type="entry name" value="Glyco_hydro_3_C_sf"/>
</dbReference>
<dbReference type="AlphaFoldDB" id="A0A9D1MJ87"/>
<dbReference type="Pfam" id="PF14310">
    <property type="entry name" value="Fn3-like"/>
    <property type="match status" value="1"/>
</dbReference>
<dbReference type="InterPro" id="IPR036962">
    <property type="entry name" value="Glyco_hydro_3_N_sf"/>
</dbReference>
<organism evidence="7 8">
    <name type="scientific">Candidatus Coproplasma excrementigallinarum</name>
    <dbReference type="NCBI Taxonomy" id="2840747"/>
    <lineage>
        <taxon>Bacteria</taxon>
        <taxon>Bacillati</taxon>
        <taxon>Bacillota</taxon>
        <taxon>Clostridia</taxon>
        <taxon>Eubacteriales</taxon>
        <taxon>Candidatus Coproplasma</taxon>
    </lineage>
</organism>
<dbReference type="PRINTS" id="PR00133">
    <property type="entry name" value="GLHYDRLASE3"/>
</dbReference>
<feature type="domain" description="Fibronectin type III-like" evidence="6">
    <location>
        <begin position="573"/>
        <end position="643"/>
    </location>
</feature>
<dbReference type="Gene3D" id="3.20.20.300">
    <property type="entry name" value="Glycoside hydrolase, family 3, N-terminal domain"/>
    <property type="match status" value="1"/>
</dbReference>
<dbReference type="InterPro" id="IPR002772">
    <property type="entry name" value="Glyco_hydro_3_C"/>
</dbReference>
<dbReference type="Pfam" id="PF00933">
    <property type="entry name" value="Glyco_hydro_3"/>
    <property type="match status" value="1"/>
</dbReference>
<dbReference type="SMART" id="SM01217">
    <property type="entry name" value="Fn3_like"/>
    <property type="match status" value="1"/>
</dbReference>
<evidence type="ECO:0000313" key="7">
    <source>
        <dbReference type="EMBL" id="HIU61299.1"/>
    </source>
</evidence>
<dbReference type="Proteomes" id="UP000824110">
    <property type="component" value="Unassembled WGS sequence"/>
</dbReference>
<dbReference type="InterPro" id="IPR017853">
    <property type="entry name" value="GH"/>
</dbReference>